<evidence type="ECO:0000256" key="3">
    <source>
        <dbReference type="SAM" id="MobiDB-lite"/>
    </source>
</evidence>
<evidence type="ECO:0000313" key="5">
    <source>
        <dbReference type="EMBL" id="QSB06124.1"/>
    </source>
</evidence>
<dbReference type="EMBL" id="CP070496">
    <property type="protein sequence ID" value="QSB06124.1"/>
    <property type="molecule type" value="Genomic_DNA"/>
</dbReference>
<keyword evidence="2" id="KW-0808">Transferase</keyword>
<proteinExistence type="predicted"/>
<dbReference type="SUPFAM" id="SSF53335">
    <property type="entry name" value="S-adenosyl-L-methionine-dependent methyltransferases"/>
    <property type="match status" value="1"/>
</dbReference>
<evidence type="ECO:0000256" key="1">
    <source>
        <dbReference type="ARBA" id="ARBA00022603"/>
    </source>
</evidence>
<name>A0A895XLB3_9ACTN</name>
<dbReference type="InterPro" id="IPR007848">
    <property type="entry name" value="Small_mtfrase_dom"/>
</dbReference>
<dbReference type="KEGG" id="nav:JQS30_04185"/>
<reference evidence="5" key="1">
    <citation type="submission" date="2021-02" db="EMBL/GenBank/DDBJ databases">
        <title>Natronoglycomyces albus gen. nov., sp. nov, a haloalkaliphilic actinobacterium from a soda solonchak soil.</title>
        <authorList>
            <person name="Sorokin D.Y."/>
            <person name="Khijniak T.V."/>
            <person name="Zakharycheva A.P."/>
            <person name="Boueva O.V."/>
            <person name="Ariskina E.V."/>
            <person name="Hahnke R.L."/>
            <person name="Bunk B."/>
            <person name="Sproer C."/>
            <person name="Schumann P."/>
            <person name="Evtushenko L.I."/>
            <person name="Kublanov I.V."/>
        </authorList>
    </citation>
    <scope>NUCLEOTIDE SEQUENCE</scope>
    <source>
        <strain evidence="5">DSM 106290</strain>
    </source>
</reference>
<sequence>MRHNSSVSESSRNEQPQHYFSAQPDVEMRERVIEFDIHGRQYALTTASGVFSGSRLDPGTAVLLRRITAPEGPGTFLDLGCGYGPISAVLASRADAEVWAVDVNERALELTRRNTADLPGKVHVCGIEEVPSEVLFDEIWSNPPIKIGKDALHNLLLRWLRRLKPDGSAWMVVSKHLGSDSLGRWLVEQGFVTEKYASAKGYRVLRITHAQAE</sequence>
<dbReference type="PANTHER" id="PTHR47816:SF4">
    <property type="entry name" value="RIBOSOMAL RNA SMALL SUBUNIT METHYLTRANSFERASE C"/>
    <property type="match status" value="1"/>
</dbReference>
<feature type="domain" description="Methyltransferase small" evidence="4">
    <location>
        <begin position="42"/>
        <end position="205"/>
    </location>
</feature>
<dbReference type="InterPro" id="IPR029063">
    <property type="entry name" value="SAM-dependent_MTases_sf"/>
</dbReference>
<keyword evidence="1 5" id="KW-0489">Methyltransferase</keyword>
<organism evidence="5 6">
    <name type="scientific">Natronoglycomyces albus</name>
    <dbReference type="NCBI Taxonomy" id="2811108"/>
    <lineage>
        <taxon>Bacteria</taxon>
        <taxon>Bacillati</taxon>
        <taxon>Actinomycetota</taxon>
        <taxon>Actinomycetes</taxon>
        <taxon>Glycomycetales</taxon>
        <taxon>Glycomycetaceae</taxon>
        <taxon>Natronoglycomyces</taxon>
    </lineage>
</organism>
<dbReference type="PANTHER" id="PTHR47816">
    <property type="entry name" value="RIBOSOMAL RNA SMALL SUBUNIT METHYLTRANSFERASE C"/>
    <property type="match status" value="1"/>
</dbReference>
<dbReference type="Proteomes" id="UP000662939">
    <property type="component" value="Chromosome"/>
</dbReference>
<gene>
    <name evidence="5" type="ORF">JQS30_04185</name>
</gene>
<keyword evidence="6" id="KW-1185">Reference proteome</keyword>
<evidence type="ECO:0000313" key="6">
    <source>
        <dbReference type="Proteomes" id="UP000662939"/>
    </source>
</evidence>
<dbReference type="AlphaFoldDB" id="A0A895XLB3"/>
<dbReference type="InterPro" id="IPR046977">
    <property type="entry name" value="RsmC/RlmG"/>
</dbReference>
<evidence type="ECO:0000256" key="2">
    <source>
        <dbReference type="ARBA" id="ARBA00022679"/>
    </source>
</evidence>
<evidence type="ECO:0000259" key="4">
    <source>
        <dbReference type="Pfam" id="PF05175"/>
    </source>
</evidence>
<dbReference type="Gene3D" id="3.40.50.150">
    <property type="entry name" value="Vaccinia Virus protein VP39"/>
    <property type="match status" value="1"/>
</dbReference>
<accession>A0A895XLB3</accession>
<feature type="compositionally biased region" description="Polar residues" evidence="3">
    <location>
        <begin position="1"/>
        <end position="20"/>
    </location>
</feature>
<protein>
    <submittedName>
        <fullName evidence="5">Methyltransferase</fullName>
    </submittedName>
</protein>
<feature type="region of interest" description="Disordered" evidence="3">
    <location>
        <begin position="1"/>
        <end position="23"/>
    </location>
</feature>
<dbReference type="GO" id="GO:0032259">
    <property type="term" value="P:methylation"/>
    <property type="evidence" value="ECO:0007669"/>
    <property type="project" value="UniProtKB-KW"/>
</dbReference>
<dbReference type="Pfam" id="PF05175">
    <property type="entry name" value="MTS"/>
    <property type="match status" value="1"/>
</dbReference>
<dbReference type="GO" id="GO:0008757">
    <property type="term" value="F:S-adenosylmethionine-dependent methyltransferase activity"/>
    <property type="evidence" value="ECO:0007669"/>
    <property type="project" value="InterPro"/>
</dbReference>
<dbReference type="CDD" id="cd02440">
    <property type="entry name" value="AdoMet_MTases"/>
    <property type="match status" value="1"/>
</dbReference>